<evidence type="ECO:0000313" key="1">
    <source>
        <dbReference type="EMBL" id="KAH7922831.1"/>
    </source>
</evidence>
<gene>
    <name evidence="1" type="ORF">BV22DRAFT_1037091</name>
</gene>
<dbReference type="EMBL" id="MU266471">
    <property type="protein sequence ID" value="KAH7922831.1"/>
    <property type="molecule type" value="Genomic_DNA"/>
</dbReference>
<comment type="caution">
    <text evidence="1">The sequence shown here is derived from an EMBL/GenBank/DDBJ whole genome shotgun (WGS) entry which is preliminary data.</text>
</comment>
<name>A0ACB8BCH1_9AGAM</name>
<keyword evidence="2" id="KW-1185">Reference proteome</keyword>
<organism evidence="1 2">
    <name type="scientific">Leucogyrophana mollusca</name>
    <dbReference type="NCBI Taxonomy" id="85980"/>
    <lineage>
        <taxon>Eukaryota</taxon>
        <taxon>Fungi</taxon>
        <taxon>Dikarya</taxon>
        <taxon>Basidiomycota</taxon>
        <taxon>Agaricomycotina</taxon>
        <taxon>Agaricomycetes</taxon>
        <taxon>Agaricomycetidae</taxon>
        <taxon>Boletales</taxon>
        <taxon>Boletales incertae sedis</taxon>
        <taxon>Leucogyrophana</taxon>
    </lineage>
</organism>
<evidence type="ECO:0000313" key="2">
    <source>
        <dbReference type="Proteomes" id="UP000790709"/>
    </source>
</evidence>
<reference evidence="1" key="1">
    <citation type="journal article" date="2021" name="New Phytol.">
        <title>Evolutionary innovations through gain and loss of genes in the ectomycorrhizal Boletales.</title>
        <authorList>
            <person name="Wu G."/>
            <person name="Miyauchi S."/>
            <person name="Morin E."/>
            <person name="Kuo A."/>
            <person name="Drula E."/>
            <person name="Varga T."/>
            <person name="Kohler A."/>
            <person name="Feng B."/>
            <person name="Cao Y."/>
            <person name="Lipzen A."/>
            <person name="Daum C."/>
            <person name="Hundley H."/>
            <person name="Pangilinan J."/>
            <person name="Johnson J."/>
            <person name="Barry K."/>
            <person name="LaButti K."/>
            <person name="Ng V."/>
            <person name="Ahrendt S."/>
            <person name="Min B."/>
            <person name="Choi I.G."/>
            <person name="Park H."/>
            <person name="Plett J.M."/>
            <person name="Magnuson J."/>
            <person name="Spatafora J.W."/>
            <person name="Nagy L.G."/>
            <person name="Henrissat B."/>
            <person name="Grigoriev I.V."/>
            <person name="Yang Z.L."/>
            <person name="Xu J."/>
            <person name="Martin F.M."/>
        </authorList>
    </citation>
    <scope>NUCLEOTIDE SEQUENCE</scope>
    <source>
        <strain evidence="1">KUC20120723A-06</strain>
    </source>
</reference>
<accession>A0ACB8BCH1</accession>
<dbReference type="Proteomes" id="UP000790709">
    <property type="component" value="Unassembled WGS sequence"/>
</dbReference>
<protein>
    <submittedName>
        <fullName evidence="1">ATP12-domain-containing protein</fullName>
    </submittedName>
</protein>
<proteinExistence type="predicted"/>
<sequence length="290" mass="32402">MLRVQGPSFVRAFAGSVGSGTRFHVSSGLWRTRAYATNAALDGAVVSETNRAEISMKRFWKTVGIDRREKGIAVTLDQRALKTPSGNTLLLPENKRLVATLIANEWENQETLLKPHALPMTSLASRAIDALGDVNIRSEVQAALLNYLDTDTICFHHDDPPQLVELQQKYWDPLLDWTRTTFGVDIQVFTSILSHSQPQDTRDKFDAVLAQMDPWELAVMERATYLTKSFIVALALVKNHLTAEQASLAAQVEVSSQIQRWGEVEDSHDVDFHDIRRQLGSAACLLTEMS</sequence>